<evidence type="ECO:0000256" key="1">
    <source>
        <dbReference type="ARBA" id="ARBA00022670"/>
    </source>
</evidence>
<reference evidence="8 9" key="1">
    <citation type="submission" date="2020-06" db="EMBL/GenBank/DDBJ databases">
        <authorList>
            <person name="Cao W.R."/>
        </authorList>
    </citation>
    <scope>NUCLEOTIDE SEQUENCE [LARGE SCALE GENOMIC DNA]</scope>
    <source>
        <strain evidence="8 9">B1Z28</strain>
    </source>
</reference>
<comment type="caution">
    <text evidence="8">The sequence shown here is derived from an EMBL/GenBank/DDBJ whole genome shotgun (WGS) entry which is preliminary data.</text>
</comment>
<keyword evidence="3 6" id="KW-0378">Hydrolase</keyword>
<accession>A0ABX2PL29</accession>
<gene>
    <name evidence="8" type="ORF">HW561_01280</name>
</gene>
<dbReference type="InterPro" id="IPR001915">
    <property type="entry name" value="Peptidase_M48"/>
</dbReference>
<evidence type="ECO:0000256" key="2">
    <source>
        <dbReference type="ARBA" id="ARBA00022723"/>
    </source>
</evidence>
<keyword evidence="5 6" id="KW-0482">Metalloprotease</keyword>
<dbReference type="EMBL" id="JABXWT010000001">
    <property type="protein sequence ID" value="NVO54421.1"/>
    <property type="molecule type" value="Genomic_DNA"/>
</dbReference>
<evidence type="ECO:0000256" key="6">
    <source>
        <dbReference type="RuleBase" id="RU003983"/>
    </source>
</evidence>
<feature type="domain" description="Peptidase M48" evidence="7">
    <location>
        <begin position="72"/>
        <end position="226"/>
    </location>
</feature>
<organism evidence="8 9">
    <name type="scientific">Ruegeria haliotis</name>
    <dbReference type="NCBI Taxonomy" id="2747601"/>
    <lineage>
        <taxon>Bacteria</taxon>
        <taxon>Pseudomonadati</taxon>
        <taxon>Pseudomonadota</taxon>
        <taxon>Alphaproteobacteria</taxon>
        <taxon>Rhodobacterales</taxon>
        <taxon>Roseobacteraceae</taxon>
        <taxon>Ruegeria</taxon>
    </lineage>
</organism>
<evidence type="ECO:0000256" key="4">
    <source>
        <dbReference type="ARBA" id="ARBA00022833"/>
    </source>
</evidence>
<keyword evidence="2" id="KW-0479">Metal-binding</keyword>
<evidence type="ECO:0000259" key="7">
    <source>
        <dbReference type="Pfam" id="PF01435"/>
    </source>
</evidence>
<dbReference type="RefSeq" id="WP_176861415.1">
    <property type="nucleotide sequence ID" value="NZ_JABXWT010000001.1"/>
</dbReference>
<sequence>MRVVIFLLVSVLLAACETQSLRLMPAADWDAPAPDAQVTAATFREISQAIGKEARGECLRQNANQNCDFKIMVDLNPRAPANAFQTLDEDRQPVIIFTQAMIESAENADELAFVMGHEAAHHVLRHIARQTENASESAAKFGDLARLYDWDDADIEEAQKLGAEVAVQVYVKDFELEADQLGTIITHNAGYNPLVGAVYFDRIPDPGDKFLGTHPPNAQRVQIVRDTSKQFGLLR</sequence>
<keyword evidence="1 6" id="KW-0645">Protease</keyword>
<dbReference type="PANTHER" id="PTHR22726">
    <property type="entry name" value="METALLOENDOPEPTIDASE OMA1"/>
    <property type="match status" value="1"/>
</dbReference>
<dbReference type="CDD" id="cd07324">
    <property type="entry name" value="M48C_Oma1-like"/>
    <property type="match status" value="1"/>
</dbReference>
<dbReference type="InterPro" id="IPR051156">
    <property type="entry name" value="Mito/Outer_Membr_Metalloprot"/>
</dbReference>
<dbReference type="Pfam" id="PF01435">
    <property type="entry name" value="Peptidase_M48"/>
    <property type="match status" value="1"/>
</dbReference>
<keyword evidence="4 6" id="KW-0862">Zinc</keyword>
<dbReference type="GO" id="GO:0008237">
    <property type="term" value="F:metallopeptidase activity"/>
    <property type="evidence" value="ECO:0007669"/>
    <property type="project" value="UniProtKB-KW"/>
</dbReference>
<comment type="similarity">
    <text evidence="6">Belongs to the peptidase M48 family.</text>
</comment>
<protein>
    <submittedName>
        <fullName evidence="8">M48 family metalloprotease</fullName>
    </submittedName>
</protein>
<evidence type="ECO:0000313" key="8">
    <source>
        <dbReference type="EMBL" id="NVO54421.1"/>
    </source>
</evidence>
<dbReference type="PANTHER" id="PTHR22726:SF1">
    <property type="entry name" value="METALLOENDOPEPTIDASE OMA1, MITOCHONDRIAL"/>
    <property type="match status" value="1"/>
</dbReference>
<dbReference type="Proteomes" id="UP000630805">
    <property type="component" value="Unassembled WGS sequence"/>
</dbReference>
<proteinExistence type="inferred from homology"/>
<evidence type="ECO:0000256" key="5">
    <source>
        <dbReference type="ARBA" id="ARBA00023049"/>
    </source>
</evidence>
<evidence type="ECO:0000313" key="9">
    <source>
        <dbReference type="Proteomes" id="UP000630805"/>
    </source>
</evidence>
<comment type="cofactor">
    <cofactor evidence="6">
        <name>Zn(2+)</name>
        <dbReference type="ChEBI" id="CHEBI:29105"/>
    </cofactor>
    <text evidence="6">Binds 1 zinc ion per subunit.</text>
</comment>
<keyword evidence="9" id="KW-1185">Reference proteome</keyword>
<dbReference type="Gene3D" id="3.30.2010.10">
    <property type="entry name" value="Metalloproteases ('zincins'), catalytic domain"/>
    <property type="match status" value="1"/>
</dbReference>
<name>A0ABX2PL29_9RHOB</name>
<dbReference type="PROSITE" id="PS51257">
    <property type="entry name" value="PROKAR_LIPOPROTEIN"/>
    <property type="match status" value="1"/>
</dbReference>
<evidence type="ECO:0000256" key="3">
    <source>
        <dbReference type="ARBA" id="ARBA00022801"/>
    </source>
</evidence>